<feature type="compositionally biased region" description="Basic and acidic residues" evidence="8">
    <location>
        <begin position="1"/>
        <end position="10"/>
    </location>
</feature>
<sequence length="1018" mass="112984">MARGDAHPGDDSSSSGFSSDEDMEDVSDLPSAASFGANVHVEVLDEAEETGQENAQTALNPGAEADSAPANVLPCCREAADLILQSTQPRDLPYEQFSAAIGHVTWHWPSDEPQRLAAYHSLRAELYSSFHSAFPLTEDMYMQWIGDASAGGADVEALKILFEQSKADYWSVSLTLQHLRFLKENGDAKKLEEAMKEAQMTLGRHFARGHEVWALCRELTTEMFNERDGDELQKERAIRDLFCKQMQVPLDQNDLAMSEFRAWSTYNTLDGEAAGSAFEEASKRQSKLFAPLMKKLRGFEARITAAPGTEDAAAPEQAWLQYLNFVKHRVAPLMRNDKAECAPEISRQLVVCLYERAVAVVCLSPTLWSSYLEYLEPDQDGTEKEGKDGSSKLGVARRAVRNVPFDSSAWTELLIEMERKGKSAKEISEFVQTALLSRVNPPMDQFHLLNVLLTWCDSVRRYGSANIEGESLDDMVQQVESLLSGVFADCEQFLTKTFPDFVEGRMRLTEYKAKCLWVLMPPLGPPRSMPAISMKVSKVNKLWKKSLDSPLGDQASTWIAYLEILQRMNAFSVENVRVMVFDEAVKRVKDAPLVLAETWLVFERENGDLPNYIRARRYHAKHRATAQAVSATQVAVAAPRSAHTEGDKKAKNPKKRKANATSERAKQTKSPQKQPAAKRVKSSTSDVKENEASPMDVDETKAAKAEKKQIHKSLTNEHTLFLCNVSKDATQGDIEALFKDIPTLKDVRLVVKTRGDRVKSRGMAYVQFADEVGVEAGLKRDGFLLHGHPLHVERSKPPPASASTPANQPAKQGFWKTDPVTLYVGDLNREGIKEQVTEEQLQTSLQQAMQAAGKLVVVNRVSILKNRHGKLKNYGLVEVAEPSQTEFCLSNAAALQVKLGDQVTMKPSRFSITHILEQQEKQQKQKQQRKSGASTSDNRGAAANKGANAPHTRPSTRLALPTTRSATSLMPRALRRKLAAQANTASKESNEASGAESSSAATVTPKSNEDFRKMLFNK</sequence>
<dbReference type="SUPFAM" id="SSF54928">
    <property type="entry name" value="RNA-binding domain, RBD"/>
    <property type="match status" value="1"/>
</dbReference>
<dbReference type="InterPro" id="IPR035979">
    <property type="entry name" value="RBD_domain_sf"/>
</dbReference>
<comment type="subcellular location">
    <subcellularLocation>
        <location evidence="1">Nucleus</location>
    </subcellularLocation>
</comment>
<keyword evidence="11" id="KW-1185">Reference proteome</keyword>
<dbReference type="PANTHER" id="PTHR17204:SF25">
    <property type="entry name" value="RRM DOMAIN-CONTAINING PROTEIN"/>
    <property type="match status" value="1"/>
</dbReference>
<evidence type="ECO:0000259" key="9">
    <source>
        <dbReference type="PROSITE" id="PS50102"/>
    </source>
</evidence>
<evidence type="ECO:0000256" key="3">
    <source>
        <dbReference type="ARBA" id="ARBA00022737"/>
    </source>
</evidence>
<gene>
    <name evidence="10" type="ORF">Plil01_000122500</name>
</gene>
<dbReference type="InterPro" id="IPR011990">
    <property type="entry name" value="TPR-like_helical_dom_sf"/>
</dbReference>
<evidence type="ECO:0000313" key="10">
    <source>
        <dbReference type="EMBL" id="GMF10412.1"/>
    </source>
</evidence>
<evidence type="ECO:0000256" key="5">
    <source>
        <dbReference type="ARBA" id="ARBA00023187"/>
    </source>
</evidence>
<feature type="domain" description="RRM" evidence="9">
    <location>
        <begin position="718"/>
        <end position="797"/>
    </location>
</feature>
<dbReference type="OrthoDB" id="360390at2759"/>
<proteinExistence type="predicted"/>
<evidence type="ECO:0000256" key="8">
    <source>
        <dbReference type="SAM" id="MobiDB-lite"/>
    </source>
</evidence>
<dbReference type="InterPro" id="IPR000504">
    <property type="entry name" value="RRM_dom"/>
</dbReference>
<dbReference type="Proteomes" id="UP001165083">
    <property type="component" value="Unassembled WGS sequence"/>
</dbReference>
<dbReference type="InterPro" id="IPR012677">
    <property type="entry name" value="Nucleotide-bd_a/b_plait_sf"/>
</dbReference>
<feature type="compositionally biased region" description="Low complexity" evidence="8">
    <location>
        <begin position="940"/>
        <end position="949"/>
    </location>
</feature>
<dbReference type="SUPFAM" id="SSF48452">
    <property type="entry name" value="TPR-like"/>
    <property type="match status" value="1"/>
</dbReference>
<dbReference type="GO" id="GO:0003723">
    <property type="term" value="F:RNA binding"/>
    <property type="evidence" value="ECO:0007669"/>
    <property type="project" value="UniProtKB-UniRule"/>
</dbReference>
<feature type="compositionally biased region" description="Low complexity" evidence="8">
    <location>
        <begin position="985"/>
        <end position="1001"/>
    </location>
</feature>
<dbReference type="Gene3D" id="3.30.70.330">
    <property type="match status" value="2"/>
</dbReference>
<keyword evidence="2" id="KW-0507">mRNA processing</keyword>
<accession>A0A9W6WNF5</accession>
<dbReference type="SMART" id="SM00360">
    <property type="entry name" value="RRM"/>
    <property type="match status" value="2"/>
</dbReference>
<protein>
    <submittedName>
        <fullName evidence="10">Unnamed protein product</fullName>
    </submittedName>
</protein>
<feature type="region of interest" description="Disordered" evidence="8">
    <location>
        <begin position="1"/>
        <end position="32"/>
    </location>
</feature>
<evidence type="ECO:0000256" key="7">
    <source>
        <dbReference type="PROSITE-ProRule" id="PRU00176"/>
    </source>
</evidence>
<dbReference type="Pfam" id="PF00076">
    <property type="entry name" value="RRM_1"/>
    <property type="match status" value="1"/>
</dbReference>
<feature type="domain" description="RRM" evidence="9">
    <location>
        <begin position="820"/>
        <end position="910"/>
    </location>
</feature>
<feature type="region of interest" description="Disordered" evidence="8">
    <location>
        <begin position="630"/>
        <end position="704"/>
    </location>
</feature>
<dbReference type="GO" id="GO:0005634">
    <property type="term" value="C:nucleus"/>
    <property type="evidence" value="ECO:0007669"/>
    <property type="project" value="UniProtKB-SubCell"/>
</dbReference>
<dbReference type="AlphaFoldDB" id="A0A9W6WNF5"/>
<reference evidence="10" key="1">
    <citation type="submission" date="2023-04" db="EMBL/GenBank/DDBJ databases">
        <title>Phytophthora lilii NBRC 32176.</title>
        <authorList>
            <person name="Ichikawa N."/>
            <person name="Sato H."/>
            <person name="Tonouchi N."/>
        </authorList>
    </citation>
    <scope>NUCLEOTIDE SEQUENCE</scope>
    <source>
        <strain evidence="10">NBRC 32176</strain>
    </source>
</reference>
<evidence type="ECO:0000256" key="4">
    <source>
        <dbReference type="ARBA" id="ARBA00022884"/>
    </source>
</evidence>
<organism evidence="10 11">
    <name type="scientific">Phytophthora lilii</name>
    <dbReference type="NCBI Taxonomy" id="2077276"/>
    <lineage>
        <taxon>Eukaryota</taxon>
        <taxon>Sar</taxon>
        <taxon>Stramenopiles</taxon>
        <taxon>Oomycota</taxon>
        <taxon>Peronosporomycetes</taxon>
        <taxon>Peronosporales</taxon>
        <taxon>Peronosporaceae</taxon>
        <taxon>Phytophthora</taxon>
    </lineage>
</organism>
<comment type="caution">
    <text evidence="10">The sequence shown here is derived from an EMBL/GenBank/DDBJ whole genome shotgun (WGS) entry which is preliminary data.</text>
</comment>
<evidence type="ECO:0000256" key="2">
    <source>
        <dbReference type="ARBA" id="ARBA00022664"/>
    </source>
</evidence>
<keyword evidence="6" id="KW-0539">Nucleus</keyword>
<dbReference type="Pfam" id="PF05843">
    <property type="entry name" value="Suf"/>
    <property type="match status" value="1"/>
</dbReference>
<dbReference type="InterPro" id="IPR008669">
    <property type="entry name" value="LSM_interact"/>
</dbReference>
<name>A0A9W6WNF5_9STRA</name>
<dbReference type="EMBL" id="BSXW01000038">
    <property type="protein sequence ID" value="GMF10412.1"/>
    <property type="molecule type" value="Genomic_DNA"/>
</dbReference>
<feature type="compositionally biased region" description="Low complexity" evidence="8">
    <location>
        <begin position="801"/>
        <end position="810"/>
    </location>
</feature>
<dbReference type="Gene3D" id="1.25.40.10">
    <property type="entry name" value="Tetratricopeptide repeat domain"/>
    <property type="match status" value="2"/>
</dbReference>
<evidence type="ECO:0000256" key="6">
    <source>
        <dbReference type="ARBA" id="ARBA00023242"/>
    </source>
</evidence>
<keyword evidence="5" id="KW-0508">mRNA splicing</keyword>
<keyword evidence="3" id="KW-0677">Repeat</keyword>
<dbReference type="PROSITE" id="PS50102">
    <property type="entry name" value="RRM"/>
    <property type="match status" value="2"/>
</dbReference>
<feature type="region of interest" description="Disordered" evidence="8">
    <location>
        <begin position="792"/>
        <end position="811"/>
    </location>
</feature>
<dbReference type="GO" id="GO:0006397">
    <property type="term" value="P:mRNA processing"/>
    <property type="evidence" value="ECO:0007669"/>
    <property type="project" value="UniProtKB-KW"/>
</dbReference>
<evidence type="ECO:0000256" key="1">
    <source>
        <dbReference type="ARBA" id="ARBA00004123"/>
    </source>
</evidence>
<feature type="region of interest" description="Disordered" evidence="8">
    <location>
        <begin position="918"/>
        <end position="1018"/>
    </location>
</feature>
<dbReference type="PANTHER" id="PTHR17204">
    <property type="entry name" value="PRE-MRNA PROCESSING PROTEIN PRP39-RELATED"/>
    <property type="match status" value="1"/>
</dbReference>
<feature type="compositionally biased region" description="Basic and acidic residues" evidence="8">
    <location>
        <begin position="1007"/>
        <end position="1018"/>
    </location>
</feature>
<dbReference type="InterPro" id="IPR008847">
    <property type="entry name" value="Suf"/>
</dbReference>
<dbReference type="GO" id="GO:0008380">
    <property type="term" value="P:RNA splicing"/>
    <property type="evidence" value="ECO:0007669"/>
    <property type="project" value="UniProtKB-KW"/>
</dbReference>
<keyword evidence="4 7" id="KW-0694">RNA-binding</keyword>
<dbReference type="Pfam" id="PF05391">
    <property type="entry name" value="Lsm_interact"/>
    <property type="match status" value="1"/>
</dbReference>
<evidence type="ECO:0000313" key="11">
    <source>
        <dbReference type="Proteomes" id="UP001165083"/>
    </source>
</evidence>